<dbReference type="PANTHER" id="PTHR46733">
    <property type="entry name" value="26.5 KDA HEAT SHOCK PROTEIN, MITOCHONDRIAL"/>
    <property type="match status" value="1"/>
</dbReference>
<dbReference type="AlphaFoldDB" id="A0A843TJN1"/>
<dbReference type="Gene3D" id="2.60.40.790">
    <property type="match status" value="1"/>
</dbReference>
<keyword evidence="7" id="KW-1185">Reference proteome</keyword>
<comment type="similarity">
    <text evidence="2 3">Belongs to the small heat shock protein (HSP20) family.</text>
</comment>
<evidence type="ECO:0000256" key="4">
    <source>
        <dbReference type="SAM" id="MobiDB-lite"/>
    </source>
</evidence>
<dbReference type="SUPFAM" id="SSF49764">
    <property type="entry name" value="HSP20-like chaperones"/>
    <property type="match status" value="1"/>
</dbReference>
<dbReference type="Pfam" id="PF00011">
    <property type="entry name" value="HSP20"/>
    <property type="match status" value="1"/>
</dbReference>
<dbReference type="Proteomes" id="UP000652761">
    <property type="component" value="Unassembled WGS sequence"/>
</dbReference>
<evidence type="ECO:0000256" key="2">
    <source>
        <dbReference type="PROSITE-ProRule" id="PRU00285"/>
    </source>
</evidence>
<dbReference type="CDD" id="cd06464">
    <property type="entry name" value="ACD_sHsps-like"/>
    <property type="match status" value="1"/>
</dbReference>
<sequence>MASTVSNLNTLSACFATSPQREVTATACARGKKNPFVSFATGSLWRVVTSGDGCRCTTRAMGGGADGKERSQEQQLQRAGKQPPRRSASQLAPFDLWDRFPTARTMQQMIETVERIMEDPFAYSGASFPSLDGDNSGVSYRRRRTPWEIKDGDGEYKMRFDMPGMTKKDVKVWVEDNILVVKAEKLPHKSKEGDGVEVEQQGEWSAKSYGRYNSRIVLPDNVMVEKIKAEVKDGVLYITIPKASTSTKVVNDIDVQ</sequence>
<protein>
    <recommendedName>
        <fullName evidence="5">SHSP domain-containing protein</fullName>
    </recommendedName>
</protein>
<gene>
    <name evidence="6" type="ORF">Taro_003359</name>
</gene>
<comment type="caution">
    <text evidence="6">The sequence shown here is derived from an EMBL/GenBank/DDBJ whole genome shotgun (WGS) entry which is preliminary data.</text>
</comment>
<evidence type="ECO:0000313" key="7">
    <source>
        <dbReference type="Proteomes" id="UP000652761"/>
    </source>
</evidence>
<dbReference type="OrthoDB" id="1431247at2759"/>
<evidence type="ECO:0000256" key="3">
    <source>
        <dbReference type="RuleBase" id="RU003616"/>
    </source>
</evidence>
<keyword evidence="1" id="KW-0346">Stress response</keyword>
<reference evidence="6" key="1">
    <citation type="submission" date="2017-07" db="EMBL/GenBank/DDBJ databases">
        <title>Taro Niue Genome Assembly and Annotation.</title>
        <authorList>
            <person name="Atibalentja N."/>
            <person name="Keating K."/>
            <person name="Fields C.J."/>
        </authorList>
    </citation>
    <scope>NUCLEOTIDE SEQUENCE</scope>
    <source>
        <strain evidence="6">Niue_2</strain>
        <tissue evidence="6">Leaf</tissue>
    </source>
</reference>
<feature type="domain" description="SHSP" evidence="5">
    <location>
        <begin position="138"/>
        <end position="256"/>
    </location>
</feature>
<dbReference type="InterPro" id="IPR002068">
    <property type="entry name" value="A-crystallin/Hsp20_dom"/>
</dbReference>
<accession>A0A843TJN1</accession>
<name>A0A843TJN1_COLES</name>
<evidence type="ECO:0000259" key="5">
    <source>
        <dbReference type="PROSITE" id="PS01031"/>
    </source>
</evidence>
<evidence type="ECO:0000256" key="1">
    <source>
        <dbReference type="ARBA" id="ARBA00023016"/>
    </source>
</evidence>
<proteinExistence type="inferred from homology"/>
<dbReference type="InterPro" id="IPR044587">
    <property type="entry name" value="HSP21-like"/>
</dbReference>
<dbReference type="GO" id="GO:0009408">
    <property type="term" value="P:response to heat"/>
    <property type="evidence" value="ECO:0007669"/>
    <property type="project" value="InterPro"/>
</dbReference>
<organism evidence="6 7">
    <name type="scientific">Colocasia esculenta</name>
    <name type="common">Wild taro</name>
    <name type="synonym">Arum esculentum</name>
    <dbReference type="NCBI Taxonomy" id="4460"/>
    <lineage>
        <taxon>Eukaryota</taxon>
        <taxon>Viridiplantae</taxon>
        <taxon>Streptophyta</taxon>
        <taxon>Embryophyta</taxon>
        <taxon>Tracheophyta</taxon>
        <taxon>Spermatophyta</taxon>
        <taxon>Magnoliopsida</taxon>
        <taxon>Liliopsida</taxon>
        <taxon>Araceae</taxon>
        <taxon>Aroideae</taxon>
        <taxon>Colocasieae</taxon>
        <taxon>Colocasia</taxon>
    </lineage>
</organism>
<dbReference type="PANTHER" id="PTHR46733:SF2">
    <property type="entry name" value="25.3 KDA HEAT SHOCK PROTEIN, CHLOROPLASTIC-LIKE"/>
    <property type="match status" value="1"/>
</dbReference>
<dbReference type="EMBL" id="NMUH01000087">
    <property type="protein sequence ID" value="MQL71081.1"/>
    <property type="molecule type" value="Genomic_DNA"/>
</dbReference>
<dbReference type="InterPro" id="IPR008978">
    <property type="entry name" value="HSP20-like_chaperone"/>
</dbReference>
<feature type="region of interest" description="Disordered" evidence="4">
    <location>
        <begin position="60"/>
        <end position="91"/>
    </location>
</feature>
<dbReference type="PROSITE" id="PS01031">
    <property type="entry name" value="SHSP"/>
    <property type="match status" value="1"/>
</dbReference>
<evidence type="ECO:0000313" key="6">
    <source>
        <dbReference type="EMBL" id="MQL71081.1"/>
    </source>
</evidence>